<reference evidence="2 3" key="1">
    <citation type="journal article" date="2015" name="Fungal Genet. Biol.">
        <title>Evolution of novel wood decay mechanisms in Agaricales revealed by the genome sequences of Fistulina hepatica and Cylindrobasidium torrendii.</title>
        <authorList>
            <person name="Floudas D."/>
            <person name="Held B.W."/>
            <person name="Riley R."/>
            <person name="Nagy L.G."/>
            <person name="Koehler G."/>
            <person name="Ransdell A.S."/>
            <person name="Younus H."/>
            <person name="Chow J."/>
            <person name="Chiniquy J."/>
            <person name="Lipzen A."/>
            <person name="Tritt A."/>
            <person name="Sun H."/>
            <person name="Haridas S."/>
            <person name="LaButti K."/>
            <person name="Ohm R.A."/>
            <person name="Kues U."/>
            <person name="Blanchette R.A."/>
            <person name="Grigoriev I.V."/>
            <person name="Minto R.E."/>
            <person name="Hibbett D.S."/>
        </authorList>
    </citation>
    <scope>NUCLEOTIDE SEQUENCE [LARGE SCALE GENOMIC DNA]</scope>
    <source>
        <strain evidence="2 3">FP15055 ss-10</strain>
    </source>
</reference>
<feature type="region of interest" description="Disordered" evidence="1">
    <location>
        <begin position="309"/>
        <end position="342"/>
    </location>
</feature>
<evidence type="ECO:0000313" key="3">
    <source>
        <dbReference type="Proteomes" id="UP000054007"/>
    </source>
</evidence>
<dbReference type="AlphaFoldDB" id="A0A0D7B5I5"/>
<name>A0A0D7B5I5_9AGAR</name>
<organism evidence="2 3">
    <name type="scientific">Cylindrobasidium torrendii FP15055 ss-10</name>
    <dbReference type="NCBI Taxonomy" id="1314674"/>
    <lineage>
        <taxon>Eukaryota</taxon>
        <taxon>Fungi</taxon>
        <taxon>Dikarya</taxon>
        <taxon>Basidiomycota</taxon>
        <taxon>Agaricomycotina</taxon>
        <taxon>Agaricomycetes</taxon>
        <taxon>Agaricomycetidae</taxon>
        <taxon>Agaricales</taxon>
        <taxon>Marasmiineae</taxon>
        <taxon>Physalacriaceae</taxon>
        <taxon>Cylindrobasidium</taxon>
    </lineage>
</organism>
<dbReference type="Proteomes" id="UP000054007">
    <property type="component" value="Unassembled WGS sequence"/>
</dbReference>
<proteinExistence type="predicted"/>
<accession>A0A0D7B5I5</accession>
<feature type="compositionally biased region" description="Pro residues" evidence="1">
    <location>
        <begin position="208"/>
        <end position="217"/>
    </location>
</feature>
<keyword evidence="3" id="KW-1185">Reference proteome</keyword>
<protein>
    <submittedName>
        <fullName evidence="2">Uncharacterized protein</fullName>
    </submittedName>
</protein>
<gene>
    <name evidence="2" type="ORF">CYLTODRAFT_456898</name>
</gene>
<sequence>MNTLHLEDQVSFNCYFDQTKAQMLHSSGTTIPLISHQVVSGLKPGELMKRKNDAWNNLNLQRNLASFFGSHTMAFRPSDTVLKNILSVYQHNTACSLLEDRIRLDETPALRFPVDCSLEVDRSDHTAPIFTKHPRTGEITRHLHPYATLPRFKLPSTDPGLLGIAAYILERDVDHRDPCPLDIVQQFQTAWCTNEFAEHSQFFYKQLPTPPSSPPHSPCDESPPSHKRKHAGDGQARPFKRTRIAETAPRHLTSKQAPRRVDHKRASGVGSPHAVTIEHTPYPAETTYLPSKRKRAVSQMQDCPVQLAPITKRPRKDPPAATIPKRTVYERSAKSKGRLTRT</sequence>
<feature type="region of interest" description="Disordered" evidence="1">
    <location>
        <begin position="205"/>
        <end position="276"/>
    </location>
</feature>
<evidence type="ECO:0000313" key="2">
    <source>
        <dbReference type="EMBL" id="KIY64776.1"/>
    </source>
</evidence>
<dbReference type="EMBL" id="KN880619">
    <property type="protein sequence ID" value="KIY64776.1"/>
    <property type="molecule type" value="Genomic_DNA"/>
</dbReference>
<evidence type="ECO:0000256" key="1">
    <source>
        <dbReference type="SAM" id="MobiDB-lite"/>
    </source>
</evidence>